<name>A0A316VG08_9BASI</name>
<dbReference type="PANTHER" id="PTHR23215">
    <property type="entry name" value="ZINC FINGER PROTEIN 207"/>
    <property type="match status" value="1"/>
</dbReference>
<accession>A0A316VG08</accession>
<dbReference type="Pfam" id="PF00096">
    <property type="entry name" value="zf-C2H2"/>
    <property type="match status" value="1"/>
</dbReference>
<dbReference type="EMBL" id="KZ819603">
    <property type="protein sequence ID" value="PWN36254.1"/>
    <property type="molecule type" value="Genomic_DNA"/>
</dbReference>
<organism evidence="9 10">
    <name type="scientific">Meira miltonrushii</name>
    <dbReference type="NCBI Taxonomy" id="1280837"/>
    <lineage>
        <taxon>Eukaryota</taxon>
        <taxon>Fungi</taxon>
        <taxon>Dikarya</taxon>
        <taxon>Basidiomycota</taxon>
        <taxon>Ustilaginomycotina</taxon>
        <taxon>Exobasidiomycetes</taxon>
        <taxon>Exobasidiales</taxon>
        <taxon>Brachybasidiaceae</taxon>
        <taxon>Meira</taxon>
    </lineage>
</organism>
<feature type="non-terminal residue" evidence="9">
    <location>
        <position position="207"/>
    </location>
</feature>
<evidence type="ECO:0000256" key="4">
    <source>
        <dbReference type="ARBA" id="ARBA00022833"/>
    </source>
</evidence>
<dbReference type="GO" id="GO:0005634">
    <property type="term" value="C:nucleus"/>
    <property type="evidence" value="ECO:0007669"/>
    <property type="project" value="UniProtKB-SubCell"/>
</dbReference>
<dbReference type="PROSITE" id="PS00028">
    <property type="entry name" value="ZINC_FINGER_C2H2_1"/>
    <property type="match status" value="1"/>
</dbReference>
<dbReference type="GO" id="GO:0008270">
    <property type="term" value="F:zinc ion binding"/>
    <property type="evidence" value="ECO:0007669"/>
    <property type="project" value="UniProtKB-KW"/>
</dbReference>
<feature type="region of interest" description="Disordered" evidence="7">
    <location>
        <begin position="163"/>
        <end position="207"/>
    </location>
</feature>
<sequence length="207" mass="22874">MGRRKKNVPQFEAWCWYCDREFEDEKVLLQHQRAKHYRCPYCPRRLNTSGGLTVHLHQVHKAEPTTIENALPGRESFDIEIYGMVGIPEADLTEWQERKAKRGENGAQGRVGNGGTGIQRPKIDKGVISREQLRIQLEAHKALMSGKAPPPGTAQALFGFAPPPAMGFPPNVPPPGFNPSIPPPPLMSQRPPPFSGPPPSHGQGTQP</sequence>
<evidence type="ECO:0000256" key="6">
    <source>
        <dbReference type="PROSITE-ProRule" id="PRU00042"/>
    </source>
</evidence>
<dbReference type="SMART" id="SM00355">
    <property type="entry name" value="ZnF_C2H2"/>
    <property type="match status" value="2"/>
</dbReference>
<evidence type="ECO:0000256" key="7">
    <source>
        <dbReference type="SAM" id="MobiDB-lite"/>
    </source>
</evidence>
<keyword evidence="5" id="KW-0539">Nucleus</keyword>
<dbReference type="SUPFAM" id="SSF57667">
    <property type="entry name" value="beta-beta-alpha zinc fingers"/>
    <property type="match status" value="1"/>
</dbReference>
<evidence type="ECO:0000256" key="1">
    <source>
        <dbReference type="ARBA" id="ARBA00004123"/>
    </source>
</evidence>
<feature type="region of interest" description="Disordered" evidence="7">
    <location>
        <begin position="98"/>
        <end position="121"/>
    </location>
</feature>
<dbReference type="PANTHER" id="PTHR23215:SF0">
    <property type="entry name" value="BUB3-INTERACTING AND GLEBS MOTIF-CONTAINING PROTEIN ZNF207"/>
    <property type="match status" value="1"/>
</dbReference>
<dbReference type="STRING" id="1280837.A0A316VG08"/>
<protein>
    <recommendedName>
        <fullName evidence="8">C2H2-type domain-containing protein</fullName>
    </recommendedName>
</protein>
<dbReference type="Gene3D" id="3.30.160.60">
    <property type="entry name" value="Classic Zinc Finger"/>
    <property type="match status" value="1"/>
</dbReference>
<dbReference type="CDD" id="cd20908">
    <property type="entry name" value="SUF4-like"/>
    <property type="match status" value="1"/>
</dbReference>
<keyword evidence="2" id="KW-0479">Metal-binding</keyword>
<feature type="domain" description="C2H2-type" evidence="8">
    <location>
        <begin position="37"/>
        <end position="65"/>
    </location>
</feature>
<dbReference type="InParanoid" id="A0A316VG08"/>
<dbReference type="InterPro" id="IPR036236">
    <property type="entry name" value="Znf_C2H2_sf"/>
</dbReference>
<keyword evidence="3 6" id="KW-0863">Zinc-finger</keyword>
<dbReference type="Proteomes" id="UP000245771">
    <property type="component" value="Unassembled WGS sequence"/>
</dbReference>
<keyword evidence="10" id="KW-1185">Reference proteome</keyword>
<feature type="compositionally biased region" description="Pro residues" evidence="7">
    <location>
        <begin position="163"/>
        <end position="200"/>
    </location>
</feature>
<evidence type="ECO:0000256" key="3">
    <source>
        <dbReference type="ARBA" id="ARBA00022771"/>
    </source>
</evidence>
<dbReference type="PROSITE" id="PS50157">
    <property type="entry name" value="ZINC_FINGER_C2H2_2"/>
    <property type="match status" value="1"/>
</dbReference>
<gene>
    <name evidence="9" type="ORF">FA14DRAFT_113378</name>
</gene>
<evidence type="ECO:0000259" key="8">
    <source>
        <dbReference type="PROSITE" id="PS50157"/>
    </source>
</evidence>
<evidence type="ECO:0000256" key="2">
    <source>
        <dbReference type="ARBA" id="ARBA00022723"/>
    </source>
</evidence>
<evidence type="ECO:0000256" key="5">
    <source>
        <dbReference type="ARBA" id="ARBA00023242"/>
    </source>
</evidence>
<comment type="subcellular location">
    <subcellularLocation>
        <location evidence="1">Nucleus</location>
    </subcellularLocation>
</comment>
<dbReference type="RefSeq" id="XP_025356556.1">
    <property type="nucleotide sequence ID" value="XM_025496011.1"/>
</dbReference>
<dbReference type="GeneID" id="37017792"/>
<dbReference type="AlphaFoldDB" id="A0A316VG08"/>
<keyword evidence="4" id="KW-0862">Zinc</keyword>
<reference evidence="9 10" key="1">
    <citation type="journal article" date="2018" name="Mol. Biol. Evol.">
        <title>Broad Genomic Sampling Reveals a Smut Pathogenic Ancestry of the Fungal Clade Ustilaginomycotina.</title>
        <authorList>
            <person name="Kijpornyongpan T."/>
            <person name="Mondo S.J."/>
            <person name="Barry K."/>
            <person name="Sandor L."/>
            <person name="Lee J."/>
            <person name="Lipzen A."/>
            <person name="Pangilinan J."/>
            <person name="LaButti K."/>
            <person name="Hainaut M."/>
            <person name="Henrissat B."/>
            <person name="Grigoriev I.V."/>
            <person name="Spatafora J.W."/>
            <person name="Aime M.C."/>
        </authorList>
    </citation>
    <scope>NUCLEOTIDE SEQUENCE [LARGE SCALE GENOMIC DNA]</scope>
    <source>
        <strain evidence="9 10">MCA 3882</strain>
    </source>
</reference>
<evidence type="ECO:0000313" key="10">
    <source>
        <dbReference type="Proteomes" id="UP000245771"/>
    </source>
</evidence>
<proteinExistence type="predicted"/>
<evidence type="ECO:0000313" key="9">
    <source>
        <dbReference type="EMBL" id="PWN36254.1"/>
    </source>
</evidence>
<dbReference type="InterPro" id="IPR013087">
    <property type="entry name" value="Znf_C2H2_type"/>
</dbReference>
<dbReference type="OrthoDB" id="1306014at2759"/>